<keyword evidence="2" id="KW-0732">Signal</keyword>
<accession>A0ABQ5ZF20</accession>
<name>A0ABQ5ZF20_9HYPH</name>
<proteinExistence type="predicted"/>
<protein>
    <recommendedName>
        <fullName evidence="5">Outer membrane beta-barrel protein</fullName>
    </recommendedName>
</protein>
<organism evidence="3 4">
    <name type="scientific">Shinella yambaruensis</name>
    <dbReference type="NCBI Taxonomy" id="415996"/>
    <lineage>
        <taxon>Bacteria</taxon>
        <taxon>Pseudomonadati</taxon>
        <taxon>Pseudomonadota</taxon>
        <taxon>Alphaproteobacteria</taxon>
        <taxon>Hyphomicrobiales</taxon>
        <taxon>Rhizobiaceae</taxon>
        <taxon>Shinella</taxon>
    </lineage>
</organism>
<sequence length="498" mass="53633">MAEEKARDRGARLPRLSWHLANLLLAGTVLAAAPALAQQRTTNETPTFQEPLDPLVRNTGYAADATLPGTETTASTGPALTGDQAEALSEAVDGNAAIRRTEREGERLNLREGSTEAARSDFGDPYQPTGIRVGTFVLRPSITQSLGHERTKSGGTTSRTYSQTGFRGVLTSDWSRHQLTIDAEGIYQRNISGTGETEPQARINSDLRLDLSDDTIANLTAGYSFEREDSSDPNAVDGASAQSGVHGFTAGARVQRDFGAIRGTIGAEIEREIYGSAKLANGTKLRLSDRNFTEGTLTGRIGFELSPALIPYLEASIARSIYDEKRDSLGYERSSSTLGGRAGVEVDLGEKLRGDLGMGYKRAAFDDSRLKSIAALTLDGSVTWSPQRGTELRLGLGTQIEPSTTAGQSGYVDYATTAELTHELRENLVARLSGAYTWRDFPSSSGVDQNVYRVGTGLTWDLNRWLALTGDVSYELTRPSRGTDTGITRAGIGLVLRR</sequence>
<dbReference type="SUPFAM" id="SSF56935">
    <property type="entry name" value="Porins"/>
    <property type="match status" value="1"/>
</dbReference>
<dbReference type="Pfam" id="PF10082">
    <property type="entry name" value="BBP2_2"/>
    <property type="match status" value="1"/>
</dbReference>
<evidence type="ECO:0008006" key="5">
    <source>
        <dbReference type="Google" id="ProtNLM"/>
    </source>
</evidence>
<gene>
    <name evidence="3" type="ORF">GCM10007923_25960</name>
</gene>
<evidence type="ECO:0000256" key="2">
    <source>
        <dbReference type="SAM" id="SignalP"/>
    </source>
</evidence>
<feature type="region of interest" description="Disordered" evidence="1">
    <location>
        <begin position="90"/>
        <end position="126"/>
    </location>
</feature>
<evidence type="ECO:0000256" key="1">
    <source>
        <dbReference type="SAM" id="MobiDB-lite"/>
    </source>
</evidence>
<feature type="chain" id="PRO_5046224342" description="Outer membrane beta-barrel protein" evidence="2">
    <location>
        <begin position="32"/>
        <end position="498"/>
    </location>
</feature>
<dbReference type="InterPro" id="IPR018759">
    <property type="entry name" value="BBP2_2"/>
</dbReference>
<evidence type="ECO:0000313" key="4">
    <source>
        <dbReference type="Proteomes" id="UP001156702"/>
    </source>
</evidence>
<evidence type="ECO:0000313" key="3">
    <source>
        <dbReference type="EMBL" id="GLR51388.1"/>
    </source>
</evidence>
<feature type="compositionally biased region" description="Basic and acidic residues" evidence="1">
    <location>
        <begin position="99"/>
        <end position="122"/>
    </location>
</feature>
<dbReference type="EMBL" id="BSOP01000018">
    <property type="protein sequence ID" value="GLR51388.1"/>
    <property type="molecule type" value="Genomic_DNA"/>
</dbReference>
<reference evidence="4" key="1">
    <citation type="journal article" date="2019" name="Int. J. Syst. Evol. Microbiol.">
        <title>The Global Catalogue of Microorganisms (GCM) 10K type strain sequencing project: providing services to taxonomists for standard genome sequencing and annotation.</title>
        <authorList>
            <consortium name="The Broad Institute Genomics Platform"/>
            <consortium name="The Broad Institute Genome Sequencing Center for Infectious Disease"/>
            <person name="Wu L."/>
            <person name="Ma J."/>
        </authorList>
    </citation>
    <scope>NUCLEOTIDE SEQUENCE [LARGE SCALE GENOMIC DNA]</scope>
    <source>
        <strain evidence="4">NBRC 102122</strain>
    </source>
</reference>
<feature type="signal peptide" evidence="2">
    <location>
        <begin position="1"/>
        <end position="31"/>
    </location>
</feature>
<dbReference type="Proteomes" id="UP001156702">
    <property type="component" value="Unassembled WGS sequence"/>
</dbReference>
<comment type="caution">
    <text evidence="3">The sequence shown here is derived from an EMBL/GenBank/DDBJ whole genome shotgun (WGS) entry which is preliminary data.</text>
</comment>
<keyword evidence="4" id="KW-1185">Reference proteome</keyword>
<dbReference type="RefSeq" id="WP_244768287.1">
    <property type="nucleotide sequence ID" value="NZ_BSOP01000018.1"/>
</dbReference>